<dbReference type="InterPro" id="IPR000601">
    <property type="entry name" value="PKD_dom"/>
</dbReference>
<name>A0ABV8AQA9_9BACT</name>
<keyword evidence="1" id="KW-1133">Transmembrane helix</keyword>
<dbReference type="RefSeq" id="WP_377905286.1">
    <property type="nucleotide sequence ID" value="NZ_JBHRZS010000006.1"/>
</dbReference>
<reference evidence="4" key="1">
    <citation type="journal article" date="2019" name="Int. J. Syst. Evol. Microbiol.">
        <title>The Global Catalogue of Microorganisms (GCM) 10K type strain sequencing project: providing services to taxonomists for standard genome sequencing and annotation.</title>
        <authorList>
            <consortium name="The Broad Institute Genomics Platform"/>
            <consortium name="The Broad Institute Genome Sequencing Center for Infectious Disease"/>
            <person name="Wu L."/>
            <person name="Ma J."/>
        </authorList>
    </citation>
    <scope>NUCLEOTIDE SEQUENCE [LARGE SCALE GENOMIC DNA]</scope>
    <source>
        <strain evidence="4">CCUG 60523</strain>
    </source>
</reference>
<dbReference type="NCBIfam" id="TIGR01451">
    <property type="entry name" value="B_ant_repeat"/>
    <property type="match status" value="1"/>
</dbReference>
<dbReference type="Pfam" id="PF01345">
    <property type="entry name" value="DUF11"/>
    <property type="match status" value="1"/>
</dbReference>
<dbReference type="PROSITE" id="PS50093">
    <property type="entry name" value="PKD"/>
    <property type="match status" value="1"/>
</dbReference>
<comment type="caution">
    <text evidence="3">The sequence shown here is derived from an EMBL/GenBank/DDBJ whole genome shotgun (WGS) entry which is preliminary data.</text>
</comment>
<dbReference type="Pfam" id="PF19081">
    <property type="entry name" value="Ig_7"/>
    <property type="match status" value="1"/>
</dbReference>
<feature type="transmembrane region" description="Helical" evidence="1">
    <location>
        <begin position="30"/>
        <end position="49"/>
    </location>
</feature>
<evidence type="ECO:0000259" key="2">
    <source>
        <dbReference type="PROSITE" id="PS50093"/>
    </source>
</evidence>
<gene>
    <name evidence="3" type="ORF">ACFOSV_08270</name>
</gene>
<dbReference type="EMBL" id="JBHRZS010000006">
    <property type="protein sequence ID" value="MFC3880168.1"/>
    <property type="molecule type" value="Genomic_DNA"/>
</dbReference>
<dbReference type="InterPro" id="IPR044023">
    <property type="entry name" value="Ig_7"/>
</dbReference>
<proteinExistence type="predicted"/>
<feature type="non-terminal residue" evidence="3">
    <location>
        <position position="519"/>
    </location>
</feature>
<dbReference type="InterPro" id="IPR001434">
    <property type="entry name" value="OmcB-like_DUF11"/>
</dbReference>
<dbReference type="CDD" id="cd00146">
    <property type="entry name" value="PKD"/>
    <property type="match status" value="1"/>
</dbReference>
<dbReference type="InterPro" id="IPR013783">
    <property type="entry name" value="Ig-like_fold"/>
</dbReference>
<evidence type="ECO:0000256" key="1">
    <source>
        <dbReference type="SAM" id="Phobius"/>
    </source>
</evidence>
<dbReference type="Gene3D" id="2.60.40.10">
    <property type="entry name" value="Immunoglobulins"/>
    <property type="match status" value="1"/>
</dbReference>
<evidence type="ECO:0000313" key="4">
    <source>
        <dbReference type="Proteomes" id="UP001595805"/>
    </source>
</evidence>
<evidence type="ECO:0000313" key="3">
    <source>
        <dbReference type="EMBL" id="MFC3880168.1"/>
    </source>
</evidence>
<keyword evidence="1" id="KW-0472">Membrane</keyword>
<keyword evidence="4" id="KW-1185">Reference proteome</keyword>
<sequence length="519" mass="55051">MDTLSNCQFNRQPSQGGFLSKKGLLPDFRILLFFPLIFLLGFFGGSEALGQTGVVTPTTAFDIDPNNPPACPQNNLRISAVDFRDPNTGDRFDPNDLAGTVIGTPIVGEVWATFIVSGNGYNFHAQYDLIIDGISQGQQALCIVVEDANGNTINITDGLQIKISDFTWNYGSKVEIKNVYQTWITGNAKADVKTCPSTAGNSQCDYVGEGFVVETPVVANFEFNTFCENFDVSFTNLSNGGDENVAFSYLWDFGDGNTSTAENPTHTYANAGTYSVTLTSTKGVDSDDIVLDVTVNDPIVLTINSPPAVCEPLTVDITAAAVTNGSSAGLEFTYWEDEFAQNTLSNPSAISVSGDYWIKGTDPATNCELIKKVTVVINDAPDAPVSGGDQFECFDEGVSLIPTATAPNGSSVVWYEVPANGNPVLSPSWSTVGQKTFYAASVDDITGCESLTRTPVTLTIGTCSLTISKDVDQASIDAPTTLNYTIVVDNTGNTDLTGVVVTDPFAGGATLTSGDANNN</sequence>
<dbReference type="SMART" id="SM00089">
    <property type="entry name" value="PKD"/>
    <property type="match status" value="1"/>
</dbReference>
<dbReference type="Proteomes" id="UP001595805">
    <property type="component" value="Unassembled WGS sequence"/>
</dbReference>
<dbReference type="InterPro" id="IPR035986">
    <property type="entry name" value="PKD_dom_sf"/>
</dbReference>
<dbReference type="InterPro" id="IPR022409">
    <property type="entry name" value="PKD/Chitinase_dom"/>
</dbReference>
<feature type="domain" description="PKD" evidence="2">
    <location>
        <begin position="231"/>
        <end position="295"/>
    </location>
</feature>
<dbReference type="Pfam" id="PF18911">
    <property type="entry name" value="PKD_4"/>
    <property type="match status" value="1"/>
</dbReference>
<dbReference type="InterPro" id="IPR047589">
    <property type="entry name" value="DUF11_rpt"/>
</dbReference>
<organism evidence="3 4">
    <name type="scientific">Algoriphagus namhaensis</name>
    <dbReference type="NCBI Taxonomy" id="915353"/>
    <lineage>
        <taxon>Bacteria</taxon>
        <taxon>Pseudomonadati</taxon>
        <taxon>Bacteroidota</taxon>
        <taxon>Cytophagia</taxon>
        <taxon>Cytophagales</taxon>
        <taxon>Cyclobacteriaceae</taxon>
        <taxon>Algoriphagus</taxon>
    </lineage>
</organism>
<keyword evidence="1" id="KW-0812">Transmembrane</keyword>
<accession>A0ABV8AQA9</accession>
<dbReference type="SUPFAM" id="SSF49299">
    <property type="entry name" value="PKD domain"/>
    <property type="match status" value="1"/>
</dbReference>
<protein>
    <submittedName>
        <fullName evidence="3">PKD domain-containing protein</fullName>
    </submittedName>
</protein>